<dbReference type="AlphaFoldDB" id="A0A0G1BUQ3"/>
<gene>
    <name evidence="2" type="ORF">UV05_C0060G0002</name>
</gene>
<evidence type="ECO:0000256" key="1">
    <source>
        <dbReference type="SAM" id="Phobius"/>
    </source>
</evidence>
<feature type="transmembrane region" description="Helical" evidence="1">
    <location>
        <begin position="5"/>
        <end position="24"/>
    </location>
</feature>
<protein>
    <submittedName>
        <fullName evidence="2">Uncharacterized protein</fullName>
    </submittedName>
</protein>
<proteinExistence type="predicted"/>
<keyword evidence="1" id="KW-1133">Transmembrane helix</keyword>
<evidence type="ECO:0000313" key="3">
    <source>
        <dbReference type="Proteomes" id="UP000034875"/>
    </source>
</evidence>
<sequence>MQRVYLTLLFPAIFVLAGSTLTILNKLNRFIILEFLLLFLSINSFALDISRFRFPLSIRQQAVNSAIGQIGNNNFSLYAVGNPYLESGGFSRLFSLAGRPPTKSYDDAWLGWYFRTHGLYTTTPSLEDQKFIVVISSSSGPTLFPKNILSEKIFDSLKLTILDNSTNWFNPDQLRHAP</sequence>
<dbReference type="EMBL" id="LCCZ01000060">
    <property type="protein sequence ID" value="KKS41133.1"/>
    <property type="molecule type" value="Genomic_DNA"/>
</dbReference>
<comment type="caution">
    <text evidence="2">The sequence shown here is derived from an EMBL/GenBank/DDBJ whole genome shotgun (WGS) entry which is preliminary data.</text>
</comment>
<organism evidence="2 3">
    <name type="scientific">candidate division CPR1 bacterium GW2011_GWA2_42_17</name>
    <dbReference type="NCBI Taxonomy" id="1618341"/>
    <lineage>
        <taxon>Bacteria</taxon>
        <taxon>candidate division CPR1</taxon>
    </lineage>
</organism>
<dbReference type="Proteomes" id="UP000034875">
    <property type="component" value="Unassembled WGS sequence"/>
</dbReference>
<feature type="transmembrane region" description="Helical" evidence="1">
    <location>
        <begin position="30"/>
        <end position="49"/>
    </location>
</feature>
<name>A0A0G1BUQ3_9BACT</name>
<accession>A0A0G1BUQ3</accession>
<evidence type="ECO:0000313" key="2">
    <source>
        <dbReference type="EMBL" id="KKS41133.1"/>
    </source>
</evidence>
<keyword evidence="1" id="KW-0812">Transmembrane</keyword>
<keyword evidence="1" id="KW-0472">Membrane</keyword>
<reference evidence="2 3" key="1">
    <citation type="journal article" date="2015" name="Nature">
        <title>rRNA introns, odd ribosomes, and small enigmatic genomes across a large radiation of phyla.</title>
        <authorList>
            <person name="Brown C.T."/>
            <person name="Hug L.A."/>
            <person name="Thomas B.C."/>
            <person name="Sharon I."/>
            <person name="Castelle C.J."/>
            <person name="Singh A."/>
            <person name="Wilkins M.J."/>
            <person name="Williams K.H."/>
            <person name="Banfield J.F."/>
        </authorList>
    </citation>
    <scope>NUCLEOTIDE SEQUENCE [LARGE SCALE GENOMIC DNA]</scope>
</reference>